<evidence type="ECO:0000256" key="10">
    <source>
        <dbReference type="ARBA" id="ARBA00047944"/>
    </source>
</evidence>
<dbReference type="InterPro" id="IPR006700">
    <property type="entry name" value="RsmE"/>
</dbReference>
<keyword evidence="4" id="KW-0963">Cytoplasm</keyword>
<organism evidence="13">
    <name type="scientific">freshwater metagenome</name>
    <dbReference type="NCBI Taxonomy" id="449393"/>
    <lineage>
        <taxon>unclassified sequences</taxon>
        <taxon>metagenomes</taxon>
        <taxon>ecological metagenomes</taxon>
    </lineage>
</organism>
<dbReference type="GO" id="GO:0005737">
    <property type="term" value="C:cytoplasm"/>
    <property type="evidence" value="ECO:0007669"/>
    <property type="project" value="UniProtKB-SubCell"/>
</dbReference>
<dbReference type="Pfam" id="PF04452">
    <property type="entry name" value="Methyltrans_RNA"/>
    <property type="match status" value="1"/>
</dbReference>
<dbReference type="InterPro" id="IPR046886">
    <property type="entry name" value="RsmE_MTase_dom"/>
</dbReference>
<evidence type="ECO:0000256" key="9">
    <source>
        <dbReference type="ARBA" id="ARBA00025699"/>
    </source>
</evidence>
<dbReference type="EC" id="2.1.1.193" evidence="3"/>
<dbReference type="AlphaFoldDB" id="A0A6J6ILU0"/>
<comment type="function">
    <text evidence="9">Specifically methylates the N3 position of the uracil ring of uridine 1498 (m3U1498) in 16S rRNA. Acts on the fully assembled 30S ribosomal subunit.</text>
</comment>
<evidence type="ECO:0000256" key="3">
    <source>
        <dbReference type="ARBA" id="ARBA00012328"/>
    </source>
</evidence>
<comment type="subcellular location">
    <subcellularLocation>
        <location evidence="1">Cytoplasm</location>
    </subcellularLocation>
</comment>
<keyword evidence="7" id="KW-0808">Transferase</keyword>
<evidence type="ECO:0000256" key="1">
    <source>
        <dbReference type="ARBA" id="ARBA00004496"/>
    </source>
</evidence>
<evidence type="ECO:0000256" key="8">
    <source>
        <dbReference type="ARBA" id="ARBA00022691"/>
    </source>
</evidence>
<keyword evidence="8" id="KW-0949">S-adenosyl-L-methionine</keyword>
<dbReference type="InterPro" id="IPR015947">
    <property type="entry name" value="PUA-like_sf"/>
</dbReference>
<accession>A0A6J6ILU0</accession>
<evidence type="ECO:0000256" key="4">
    <source>
        <dbReference type="ARBA" id="ARBA00022490"/>
    </source>
</evidence>
<protein>
    <recommendedName>
        <fullName evidence="3">16S rRNA (uracil(1498)-N(3))-methyltransferase</fullName>
        <ecNumber evidence="3">2.1.1.193</ecNumber>
    </recommendedName>
</protein>
<dbReference type="NCBIfam" id="NF008693">
    <property type="entry name" value="PRK11713.2-3"/>
    <property type="match status" value="1"/>
</dbReference>
<feature type="domain" description="Ribosomal RNA small subunit methyltransferase E methyltransferase" evidence="11">
    <location>
        <begin position="78"/>
        <end position="237"/>
    </location>
</feature>
<dbReference type="SUPFAM" id="SSF88697">
    <property type="entry name" value="PUA domain-like"/>
    <property type="match status" value="1"/>
</dbReference>
<dbReference type="EMBL" id="CAEZVJ010000033">
    <property type="protein sequence ID" value="CAB4625517.1"/>
    <property type="molecule type" value="Genomic_DNA"/>
</dbReference>
<dbReference type="GO" id="GO:0070475">
    <property type="term" value="P:rRNA base methylation"/>
    <property type="evidence" value="ECO:0007669"/>
    <property type="project" value="TreeGrafter"/>
</dbReference>
<dbReference type="SUPFAM" id="SSF75217">
    <property type="entry name" value="alpha/beta knot"/>
    <property type="match status" value="1"/>
</dbReference>
<name>A0A6J6ILU0_9ZZZZ</name>
<dbReference type="PIRSF" id="PIRSF015601">
    <property type="entry name" value="MTase_slr0722"/>
    <property type="match status" value="1"/>
</dbReference>
<sequence length="244" mass="25927">MANLYFTETPLDASTVRVHLTGDEARHAVQVARVRAGERFLVSDGCGWCAEAVVTSADKSVVACNVEHVRFDPAPAPRFVLAQALAKGDRDEMAIQMATELGVDTVIPWQSERSVSRWAGDKVAKGIARWTAIVREASKQSMRSRIPTVTDPTSTATLCGRVPEANWIVLDPRSTTSLTVWFASASNPTTVGVIVGPEGGITDDEIGRFTADGATPVRLDGPILRTSTAGPAAIAAILALSGTW</sequence>
<reference evidence="13" key="1">
    <citation type="submission" date="2020-05" db="EMBL/GenBank/DDBJ databases">
        <authorList>
            <person name="Chiriac C."/>
            <person name="Salcher M."/>
            <person name="Ghai R."/>
            <person name="Kavagutti S V."/>
        </authorList>
    </citation>
    <scope>NUCLEOTIDE SEQUENCE</scope>
</reference>
<keyword evidence="5" id="KW-0698">rRNA processing</keyword>
<dbReference type="Pfam" id="PF20260">
    <property type="entry name" value="PUA_4"/>
    <property type="match status" value="1"/>
</dbReference>
<comment type="catalytic activity">
    <reaction evidence="10">
        <text>uridine(1498) in 16S rRNA + S-adenosyl-L-methionine = N(3)-methyluridine(1498) in 16S rRNA + S-adenosyl-L-homocysteine + H(+)</text>
        <dbReference type="Rhea" id="RHEA:42920"/>
        <dbReference type="Rhea" id="RHEA-COMP:10283"/>
        <dbReference type="Rhea" id="RHEA-COMP:10284"/>
        <dbReference type="ChEBI" id="CHEBI:15378"/>
        <dbReference type="ChEBI" id="CHEBI:57856"/>
        <dbReference type="ChEBI" id="CHEBI:59789"/>
        <dbReference type="ChEBI" id="CHEBI:65315"/>
        <dbReference type="ChEBI" id="CHEBI:74502"/>
        <dbReference type="EC" id="2.1.1.193"/>
    </reaction>
</comment>
<evidence type="ECO:0000313" key="14">
    <source>
        <dbReference type="EMBL" id="CAB4867908.1"/>
    </source>
</evidence>
<keyword evidence="6" id="KW-0489">Methyltransferase</keyword>
<dbReference type="GO" id="GO:0070042">
    <property type="term" value="F:rRNA (uridine-N3-)-methyltransferase activity"/>
    <property type="evidence" value="ECO:0007669"/>
    <property type="project" value="TreeGrafter"/>
</dbReference>
<evidence type="ECO:0000259" key="12">
    <source>
        <dbReference type="Pfam" id="PF20260"/>
    </source>
</evidence>
<dbReference type="NCBIfam" id="TIGR00046">
    <property type="entry name" value="RsmE family RNA methyltransferase"/>
    <property type="match status" value="1"/>
</dbReference>
<dbReference type="InterPro" id="IPR029028">
    <property type="entry name" value="Alpha/beta_knot_MTases"/>
</dbReference>
<dbReference type="PANTHER" id="PTHR30027">
    <property type="entry name" value="RIBOSOMAL RNA SMALL SUBUNIT METHYLTRANSFERASE E"/>
    <property type="match status" value="1"/>
</dbReference>
<dbReference type="Gene3D" id="3.40.1280.10">
    <property type="match status" value="1"/>
</dbReference>
<comment type="similarity">
    <text evidence="2">Belongs to the RNA methyltransferase RsmE family.</text>
</comment>
<dbReference type="Gene3D" id="2.40.240.20">
    <property type="entry name" value="Hypothetical PUA domain-like, domain 1"/>
    <property type="match status" value="1"/>
</dbReference>
<evidence type="ECO:0000256" key="7">
    <source>
        <dbReference type="ARBA" id="ARBA00022679"/>
    </source>
</evidence>
<dbReference type="PANTHER" id="PTHR30027:SF3">
    <property type="entry name" value="16S RRNA (URACIL(1498)-N(3))-METHYLTRANSFERASE"/>
    <property type="match status" value="1"/>
</dbReference>
<dbReference type="CDD" id="cd18084">
    <property type="entry name" value="RsmE-like"/>
    <property type="match status" value="1"/>
</dbReference>
<feature type="domain" description="Ribosomal RNA small subunit methyltransferase E PUA-like" evidence="12">
    <location>
        <begin position="20"/>
        <end position="59"/>
    </location>
</feature>
<evidence type="ECO:0000256" key="6">
    <source>
        <dbReference type="ARBA" id="ARBA00022603"/>
    </source>
</evidence>
<evidence type="ECO:0000256" key="2">
    <source>
        <dbReference type="ARBA" id="ARBA00005528"/>
    </source>
</evidence>
<evidence type="ECO:0000256" key="5">
    <source>
        <dbReference type="ARBA" id="ARBA00022552"/>
    </source>
</evidence>
<proteinExistence type="inferred from homology"/>
<evidence type="ECO:0000259" key="11">
    <source>
        <dbReference type="Pfam" id="PF04452"/>
    </source>
</evidence>
<evidence type="ECO:0000313" key="13">
    <source>
        <dbReference type="EMBL" id="CAB4625517.1"/>
    </source>
</evidence>
<dbReference type="EMBL" id="CAFBLO010000047">
    <property type="protein sequence ID" value="CAB4867908.1"/>
    <property type="molecule type" value="Genomic_DNA"/>
</dbReference>
<dbReference type="InterPro" id="IPR029026">
    <property type="entry name" value="tRNA_m1G_MTases_N"/>
</dbReference>
<gene>
    <name evidence="13" type="ORF">UFOPK1961_00425</name>
    <name evidence="14" type="ORF">UFOPK3364_00593</name>
</gene>
<dbReference type="InterPro" id="IPR046887">
    <property type="entry name" value="RsmE_PUA-like"/>
</dbReference>